<keyword evidence="5 8" id="KW-0812">Transmembrane</keyword>
<dbReference type="PANTHER" id="PTHR34975">
    <property type="entry name" value="SPORE GERMINATION PROTEIN A2"/>
    <property type="match status" value="1"/>
</dbReference>
<feature type="transmembrane region" description="Helical" evidence="8">
    <location>
        <begin position="287"/>
        <end position="310"/>
    </location>
</feature>
<evidence type="ECO:0000256" key="6">
    <source>
        <dbReference type="ARBA" id="ARBA00022989"/>
    </source>
</evidence>
<feature type="transmembrane region" description="Helical" evidence="8">
    <location>
        <begin position="322"/>
        <end position="339"/>
    </location>
</feature>
<feature type="transmembrane region" description="Helical" evidence="8">
    <location>
        <begin position="20"/>
        <end position="40"/>
    </location>
</feature>
<evidence type="ECO:0000313" key="10">
    <source>
        <dbReference type="Proteomes" id="UP001177120"/>
    </source>
</evidence>
<dbReference type="Pfam" id="PF03845">
    <property type="entry name" value="Spore_permease"/>
    <property type="match status" value="1"/>
</dbReference>
<comment type="subcellular location">
    <subcellularLocation>
        <location evidence="1">Membrane</location>
        <topology evidence="1">Multi-pass membrane protein</topology>
    </subcellularLocation>
</comment>
<feature type="transmembrane region" description="Helical" evidence="8">
    <location>
        <begin position="351"/>
        <end position="372"/>
    </location>
</feature>
<protein>
    <submittedName>
        <fullName evidence="9">Endospore germination permease</fullName>
    </submittedName>
</protein>
<dbReference type="PANTHER" id="PTHR34975:SF2">
    <property type="entry name" value="SPORE GERMINATION PROTEIN A2"/>
    <property type="match status" value="1"/>
</dbReference>
<feature type="transmembrane region" description="Helical" evidence="8">
    <location>
        <begin position="198"/>
        <end position="221"/>
    </location>
</feature>
<feature type="transmembrane region" description="Helical" evidence="8">
    <location>
        <begin position="126"/>
        <end position="149"/>
    </location>
</feature>
<dbReference type="NCBIfam" id="TIGR00912">
    <property type="entry name" value="2A0309"/>
    <property type="match status" value="1"/>
</dbReference>
<proteinExistence type="inferred from homology"/>
<evidence type="ECO:0000256" key="5">
    <source>
        <dbReference type="ARBA" id="ARBA00022692"/>
    </source>
</evidence>
<dbReference type="InterPro" id="IPR004761">
    <property type="entry name" value="Spore_GerAB"/>
</dbReference>
<dbReference type="EMBL" id="JAFHAP010000004">
    <property type="protein sequence ID" value="MBN2908298.1"/>
    <property type="molecule type" value="Genomic_DNA"/>
</dbReference>
<dbReference type="Proteomes" id="UP001177120">
    <property type="component" value="Unassembled WGS sequence"/>
</dbReference>
<keyword evidence="4" id="KW-0309">Germination</keyword>
<evidence type="ECO:0000256" key="1">
    <source>
        <dbReference type="ARBA" id="ARBA00004141"/>
    </source>
</evidence>
<reference evidence="9" key="1">
    <citation type="journal article" date="2024" name="Int. J. Syst. Evol. Microbiol.">
        <title>Polycladomyces zharkentensis sp. nov., a novel thermophilic cellulose- and starch-degrading member of the Bacillota from a geothermal aquifer in Kazakhstan.</title>
        <authorList>
            <person name="Mashzhan A."/>
            <person name="Kistaubayeva A."/>
            <person name="Javier-Lopez R."/>
            <person name="Bissenova U."/>
            <person name="Bissenbay A."/>
            <person name="Birkeland N.K."/>
        </authorList>
    </citation>
    <scope>NUCLEOTIDE SEQUENCE</scope>
    <source>
        <strain evidence="9">ZKZ2T</strain>
    </source>
</reference>
<comment type="similarity">
    <text evidence="2">Belongs to the amino acid-polyamine-organocation (APC) superfamily. Spore germination protein (SGP) (TC 2.A.3.9) family.</text>
</comment>
<keyword evidence="7 8" id="KW-0472">Membrane</keyword>
<evidence type="ECO:0000256" key="8">
    <source>
        <dbReference type="SAM" id="Phobius"/>
    </source>
</evidence>
<evidence type="ECO:0000256" key="7">
    <source>
        <dbReference type="ARBA" id="ARBA00023136"/>
    </source>
</evidence>
<accession>A0ABS2WFH9</accession>
<evidence type="ECO:0000256" key="3">
    <source>
        <dbReference type="ARBA" id="ARBA00022448"/>
    </source>
</evidence>
<feature type="transmembrane region" description="Helical" evidence="8">
    <location>
        <begin position="96"/>
        <end position="120"/>
    </location>
</feature>
<organism evidence="9 10">
    <name type="scientific">Polycladomyces zharkentensis</name>
    <dbReference type="NCBI Taxonomy" id="2807616"/>
    <lineage>
        <taxon>Bacteria</taxon>
        <taxon>Bacillati</taxon>
        <taxon>Bacillota</taxon>
        <taxon>Bacilli</taxon>
        <taxon>Bacillales</taxon>
        <taxon>Thermoactinomycetaceae</taxon>
        <taxon>Polycladomyces</taxon>
    </lineage>
</organism>
<name>A0ABS2WFH9_9BACL</name>
<sequence length="384" mass="42586">MAGNRNKEEIRSINPHQARAILTATMVGVGVLTLPRSVAIPLKTGGVWAVLVAGVLNAVPIYLITVLGRMFPGQTLVQYISQVVGFKNRPGLSKMISFLFVLPLGLFLLLSISIVTRYFAEVVKTAVLINTPIEVTMITLLFTAAVVASNHLGVIARLSELLLLILYMPGLLLIFAGIQEGSIENLMPLFSFSGRELVQGVLASSYSFQGYIVALIFMGYYQQPKKSLRPHMISISVVTLGYAVTVLVTLATLGSFEAIRIMWPTLEVFKLTEFPGDIFERIESAVLAVWVVAVFTTVKNLYGAVVDIMMRYANCRERFRPWISFAVVPIAYLLGMWPNNVFDVFRFSDIIGSYGLILSFAIPILLLLIAWLRRLGSRREQMQT</sequence>
<evidence type="ECO:0000256" key="2">
    <source>
        <dbReference type="ARBA" id="ARBA00007998"/>
    </source>
</evidence>
<evidence type="ECO:0000256" key="4">
    <source>
        <dbReference type="ARBA" id="ARBA00022544"/>
    </source>
</evidence>
<comment type="caution">
    <text evidence="9">The sequence shown here is derived from an EMBL/GenBank/DDBJ whole genome shotgun (WGS) entry which is preliminary data.</text>
</comment>
<gene>
    <name evidence="9" type="ORF">JQC72_02025</name>
</gene>
<dbReference type="Gene3D" id="1.20.1740.10">
    <property type="entry name" value="Amino acid/polyamine transporter I"/>
    <property type="match status" value="1"/>
</dbReference>
<keyword evidence="6 8" id="KW-1133">Transmembrane helix</keyword>
<feature type="transmembrane region" description="Helical" evidence="8">
    <location>
        <begin position="161"/>
        <end position="178"/>
    </location>
</feature>
<dbReference type="RefSeq" id="WP_205492460.1">
    <property type="nucleotide sequence ID" value="NZ_JAFHAP010000004.1"/>
</dbReference>
<evidence type="ECO:0000313" key="9">
    <source>
        <dbReference type="EMBL" id="MBN2908298.1"/>
    </source>
</evidence>
<keyword evidence="3" id="KW-0813">Transport</keyword>
<keyword evidence="10" id="KW-1185">Reference proteome</keyword>
<feature type="transmembrane region" description="Helical" evidence="8">
    <location>
        <begin position="46"/>
        <end position="67"/>
    </location>
</feature>
<feature type="transmembrane region" description="Helical" evidence="8">
    <location>
        <begin position="233"/>
        <end position="256"/>
    </location>
</feature>